<dbReference type="SUPFAM" id="SSF51120">
    <property type="entry name" value="beta-Roll"/>
    <property type="match status" value="1"/>
</dbReference>
<gene>
    <name evidence="4" type="ORF">JQV55_15660</name>
</gene>
<dbReference type="Pfam" id="PF13946">
    <property type="entry name" value="DUF4214"/>
    <property type="match status" value="1"/>
</dbReference>
<dbReference type="Gene3D" id="1.10.3130.20">
    <property type="entry name" value="Phycobilisome linker domain"/>
    <property type="match status" value="1"/>
</dbReference>
<accession>A0AAE3B7Y2</accession>
<dbReference type="GO" id="GO:0005576">
    <property type="term" value="C:extracellular region"/>
    <property type="evidence" value="ECO:0007669"/>
    <property type="project" value="UniProtKB-SubCell"/>
</dbReference>
<name>A0AAE3B7Y2_9RHOB</name>
<dbReference type="Proteomes" id="UP000732193">
    <property type="component" value="Unassembled WGS sequence"/>
</dbReference>
<dbReference type="InterPro" id="IPR001343">
    <property type="entry name" value="Hemolysn_Ca-bd"/>
</dbReference>
<dbReference type="InterPro" id="IPR038255">
    <property type="entry name" value="PBS_linker_sf"/>
</dbReference>
<sequence length="426" mass="44749">MPTYDLTENDDSFAASNGDDLIRGLGGNDMIDARFGNDTVRGGAGDDTIYGRDQDDLIYGDAGNDSLIGGLGTDTMFGGDGNDLLAGSQGDDEIHAGNGDDLVFLGVLEGSDRIFMDAGNDILDGAAADSAFYAEGGTGDDELRSGHGDDTLDGGADEDWALFTSGMESYTLTLQRGDLSITDRSAGGTGTDTLRSIENLEFATGGEDTPNEVFDLGTFGGMANLSADQVESFVEFYIAYFNRAPDAVGLNFWGTAFANGTSLAEMASLFIDQDETRATYPASMSNADFATTVYNNVLGRVADQDGYDFWVGVLDDGSVGRDQFIREILAGVRADPPQGASAAFIAQQRADEDYLEAKVDIGAYFAIHKGLSDVSDASAAMALFDGSAASLNRAVDAIDDYHQDALSEDGGFLLPLIGVLDDPFSG</sequence>
<dbReference type="Gene3D" id="2.150.10.10">
    <property type="entry name" value="Serralysin-like metalloprotease, C-terminal"/>
    <property type="match status" value="2"/>
</dbReference>
<dbReference type="PANTHER" id="PTHR38340:SF1">
    <property type="entry name" value="S-LAYER PROTEIN"/>
    <property type="match status" value="1"/>
</dbReference>
<keyword evidence="2" id="KW-0964">Secreted</keyword>
<dbReference type="Pfam" id="PF00353">
    <property type="entry name" value="HemolysinCabind"/>
    <property type="match status" value="4"/>
</dbReference>
<proteinExistence type="predicted"/>
<comment type="subcellular location">
    <subcellularLocation>
        <location evidence="1">Secreted</location>
    </subcellularLocation>
</comment>
<evidence type="ECO:0000313" key="5">
    <source>
        <dbReference type="Proteomes" id="UP000732193"/>
    </source>
</evidence>
<organism evidence="4 5">
    <name type="scientific">Sulfitobacter geojensis</name>
    <dbReference type="NCBI Taxonomy" id="1342299"/>
    <lineage>
        <taxon>Bacteria</taxon>
        <taxon>Pseudomonadati</taxon>
        <taxon>Pseudomonadota</taxon>
        <taxon>Alphaproteobacteria</taxon>
        <taxon>Rhodobacterales</taxon>
        <taxon>Roseobacteraceae</taxon>
        <taxon>Sulfitobacter</taxon>
    </lineage>
</organism>
<evidence type="ECO:0000313" key="4">
    <source>
        <dbReference type="EMBL" id="MBM1715006.1"/>
    </source>
</evidence>
<dbReference type="InterPro" id="IPR025282">
    <property type="entry name" value="DUF4214"/>
</dbReference>
<dbReference type="AlphaFoldDB" id="A0AAE3B7Y2"/>
<evidence type="ECO:0000259" key="3">
    <source>
        <dbReference type="Pfam" id="PF13946"/>
    </source>
</evidence>
<dbReference type="EMBL" id="JAFBRM010000004">
    <property type="protein sequence ID" value="MBM1715006.1"/>
    <property type="molecule type" value="Genomic_DNA"/>
</dbReference>
<feature type="domain" description="DUF4214" evidence="3">
    <location>
        <begin position="267"/>
        <end position="325"/>
    </location>
</feature>
<comment type="caution">
    <text evidence="4">The sequence shown here is derived from an EMBL/GenBank/DDBJ whole genome shotgun (WGS) entry which is preliminary data.</text>
</comment>
<dbReference type="PANTHER" id="PTHR38340">
    <property type="entry name" value="S-LAYER PROTEIN"/>
    <property type="match status" value="1"/>
</dbReference>
<dbReference type="PRINTS" id="PR00313">
    <property type="entry name" value="CABNDNGRPT"/>
</dbReference>
<evidence type="ECO:0000256" key="1">
    <source>
        <dbReference type="ARBA" id="ARBA00004613"/>
    </source>
</evidence>
<protein>
    <submittedName>
        <fullName evidence="4">DUF4214 domain-containing protein</fullName>
    </submittedName>
</protein>
<dbReference type="GO" id="GO:0005509">
    <property type="term" value="F:calcium ion binding"/>
    <property type="evidence" value="ECO:0007669"/>
    <property type="project" value="InterPro"/>
</dbReference>
<dbReference type="PROSITE" id="PS00330">
    <property type="entry name" value="HEMOLYSIN_CALCIUM"/>
    <property type="match status" value="2"/>
</dbReference>
<evidence type="ECO:0000256" key="2">
    <source>
        <dbReference type="ARBA" id="ARBA00022525"/>
    </source>
</evidence>
<dbReference type="InterPro" id="IPR018511">
    <property type="entry name" value="Hemolysin-typ_Ca-bd_CS"/>
</dbReference>
<keyword evidence="5" id="KW-1185">Reference proteome</keyword>
<dbReference type="InterPro" id="IPR050557">
    <property type="entry name" value="RTX_toxin/Mannuronan_C5-epim"/>
</dbReference>
<dbReference type="RefSeq" id="WP_203242916.1">
    <property type="nucleotide sequence ID" value="NZ_JAFBRH010000004.1"/>
</dbReference>
<dbReference type="InterPro" id="IPR011049">
    <property type="entry name" value="Serralysin-like_metalloprot_C"/>
</dbReference>
<reference evidence="4 5" key="1">
    <citation type="submission" date="2021-01" db="EMBL/GenBank/DDBJ databases">
        <title>Diatom-associated Roseobacters Show Island Model of Population Structure.</title>
        <authorList>
            <person name="Qu L."/>
            <person name="Feng X."/>
            <person name="Chen Y."/>
            <person name="Li L."/>
            <person name="Wang X."/>
            <person name="Hu Z."/>
            <person name="Wang H."/>
            <person name="Luo H."/>
        </authorList>
    </citation>
    <scope>NUCLEOTIDE SEQUENCE [LARGE SCALE GENOMIC DNA]</scope>
    <source>
        <strain evidence="4 5">TR60-84</strain>
    </source>
</reference>